<accession>A0AAE4BU80</accession>
<gene>
    <name evidence="2" type="ORF">HNQ88_003569</name>
</gene>
<sequence>MKSLITLIALIFFANSIVSAQKNEFTVRLNESTVLLENSYYGLGIGLGYERVLNSKFSVGGFFDIVPDFRGQSEATIAAGIEGKFTYNKLKREDNAKRGYNFIYADGVYTNDMSDERTYAFVAGWGIRRSILKSKFFIEGKAGVGIMRNYIDGSNFIYADNDFLPHLECKIGYRIF</sequence>
<evidence type="ECO:0008006" key="4">
    <source>
        <dbReference type="Google" id="ProtNLM"/>
    </source>
</evidence>
<dbReference type="AlphaFoldDB" id="A0AAE4BU80"/>
<evidence type="ECO:0000256" key="1">
    <source>
        <dbReference type="SAM" id="SignalP"/>
    </source>
</evidence>
<feature type="chain" id="PRO_5042120642" description="Outer membrane protein beta-barrel domain-containing protein" evidence="1">
    <location>
        <begin position="21"/>
        <end position="176"/>
    </location>
</feature>
<dbReference type="RefSeq" id="WP_309940475.1">
    <property type="nucleotide sequence ID" value="NZ_AP025306.1"/>
</dbReference>
<dbReference type="EMBL" id="JAVDQD010000005">
    <property type="protein sequence ID" value="MDR6240493.1"/>
    <property type="molecule type" value="Genomic_DNA"/>
</dbReference>
<keyword evidence="3" id="KW-1185">Reference proteome</keyword>
<evidence type="ECO:0000313" key="2">
    <source>
        <dbReference type="EMBL" id="MDR6240493.1"/>
    </source>
</evidence>
<dbReference type="Proteomes" id="UP001185092">
    <property type="component" value="Unassembled WGS sequence"/>
</dbReference>
<keyword evidence="1" id="KW-0732">Signal</keyword>
<protein>
    <recommendedName>
        <fullName evidence="4">Outer membrane protein beta-barrel domain-containing protein</fullName>
    </recommendedName>
</protein>
<proteinExistence type="predicted"/>
<reference evidence="2" key="1">
    <citation type="submission" date="2023-07" db="EMBL/GenBank/DDBJ databases">
        <title>Genomic Encyclopedia of Type Strains, Phase IV (KMG-IV): sequencing the most valuable type-strain genomes for metagenomic binning, comparative biology and taxonomic classification.</title>
        <authorList>
            <person name="Goeker M."/>
        </authorList>
    </citation>
    <scope>NUCLEOTIDE SEQUENCE</scope>
    <source>
        <strain evidence="2">DSM 26174</strain>
    </source>
</reference>
<organism evidence="2 3">
    <name type="scientific">Aureibacter tunicatorum</name>
    <dbReference type="NCBI Taxonomy" id="866807"/>
    <lineage>
        <taxon>Bacteria</taxon>
        <taxon>Pseudomonadati</taxon>
        <taxon>Bacteroidota</taxon>
        <taxon>Cytophagia</taxon>
        <taxon>Cytophagales</taxon>
        <taxon>Persicobacteraceae</taxon>
        <taxon>Aureibacter</taxon>
    </lineage>
</organism>
<comment type="caution">
    <text evidence="2">The sequence shown here is derived from an EMBL/GenBank/DDBJ whole genome shotgun (WGS) entry which is preliminary data.</text>
</comment>
<name>A0AAE4BU80_9BACT</name>
<evidence type="ECO:0000313" key="3">
    <source>
        <dbReference type="Proteomes" id="UP001185092"/>
    </source>
</evidence>
<feature type="signal peptide" evidence="1">
    <location>
        <begin position="1"/>
        <end position="20"/>
    </location>
</feature>